<evidence type="ECO:0000313" key="7">
    <source>
        <dbReference type="EMBL" id="MBA6413792.1"/>
    </source>
</evidence>
<proteinExistence type="predicted"/>
<dbReference type="RefSeq" id="WP_182173841.1">
    <property type="nucleotide sequence ID" value="NZ_JACFXU010000017.1"/>
</dbReference>
<dbReference type="EMBL" id="JACFXU010000017">
    <property type="protein sequence ID" value="MBA6413792.1"/>
    <property type="molecule type" value="Genomic_DNA"/>
</dbReference>
<protein>
    <submittedName>
        <fullName evidence="7">Lysophospholipid acyltransferase family protein</fullName>
    </submittedName>
</protein>
<dbReference type="Proteomes" id="UP000539350">
    <property type="component" value="Unassembled WGS sequence"/>
</dbReference>
<sequence>MDQIKALIIKALMHVCAYLPLAVVRALGRLAGALYWPFGGRSKRVTLRNIELAFPQLSHSEQQRLARRSLQATAELAAEMGHVWLRSWEHVKKHIVRVEGAELVQDALASGRGVIALAPHLGNWEVVGLHLATLGPTVSLYEPPKLSSLGPMIERSRQRSGGTLVPTNSRGLARLLKSVRGGHISGILPDQCPAEEGSGLNVEFMGTPCFTGVLASNMIRRTAAVAVFCVAERVKGGFAVRYMPVEDDLYDEDLATSLAALNRGVEQCLLPCPEQYQWEYKRFRVRPKNGPGVYADC</sequence>
<organism evidence="7 8">
    <name type="scientific">Sediminihaliea albiluteola</name>
    <dbReference type="NCBI Taxonomy" id="2758564"/>
    <lineage>
        <taxon>Bacteria</taxon>
        <taxon>Pseudomonadati</taxon>
        <taxon>Pseudomonadota</taxon>
        <taxon>Gammaproteobacteria</taxon>
        <taxon>Cellvibrionales</taxon>
        <taxon>Halieaceae</taxon>
        <taxon>Sediminihaliea</taxon>
    </lineage>
</organism>
<dbReference type="InterPro" id="IPR004960">
    <property type="entry name" value="LipA_acyltrans"/>
</dbReference>
<evidence type="ECO:0000256" key="6">
    <source>
        <dbReference type="ARBA" id="ARBA00023315"/>
    </source>
</evidence>
<evidence type="ECO:0000313" key="8">
    <source>
        <dbReference type="Proteomes" id="UP000539350"/>
    </source>
</evidence>
<dbReference type="PANTHER" id="PTHR30606">
    <property type="entry name" value="LIPID A BIOSYNTHESIS LAUROYL ACYLTRANSFERASE"/>
    <property type="match status" value="1"/>
</dbReference>
<evidence type="ECO:0000256" key="2">
    <source>
        <dbReference type="ARBA" id="ARBA00022475"/>
    </source>
</evidence>
<reference evidence="7 8" key="1">
    <citation type="submission" date="2020-07" db="EMBL/GenBank/DDBJ databases">
        <title>Halieaceae bacterium, F7430, whole genome shotgun sequencing project.</title>
        <authorList>
            <person name="Jiang S."/>
            <person name="Liu Z.W."/>
            <person name="Du Z.J."/>
        </authorList>
    </citation>
    <scope>NUCLEOTIDE SEQUENCE [LARGE SCALE GENOMIC DNA]</scope>
    <source>
        <strain evidence="7 8">F7430</strain>
    </source>
</reference>
<dbReference type="GO" id="GO:0009247">
    <property type="term" value="P:glycolipid biosynthetic process"/>
    <property type="evidence" value="ECO:0007669"/>
    <property type="project" value="UniProtKB-ARBA"/>
</dbReference>
<gene>
    <name evidence="7" type="ORF">H2508_11790</name>
</gene>
<name>A0A7W2TXL3_9GAMM</name>
<dbReference type="AlphaFoldDB" id="A0A7W2TXL3"/>
<dbReference type="Pfam" id="PF03279">
    <property type="entry name" value="Lip_A_acyltrans"/>
    <property type="match status" value="1"/>
</dbReference>
<comment type="caution">
    <text evidence="7">The sequence shown here is derived from an EMBL/GenBank/DDBJ whole genome shotgun (WGS) entry which is preliminary data.</text>
</comment>
<keyword evidence="4 7" id="KW-0808">Transferase</keyword>
<keyword evidence="6 7" id="KW-0012">Acyltransferase</keyword>
<keyword evidence="3" id="KW-0997">Cell inner membrane</keyword>
<comment type="subcellular location">
    <subcellularLocation>
        <location evidence="1">Cell inner membrane</location>
    </subcellularLocation>
</comment>
<dbReference type="GO" id="GO:0016746">
    <property type="term" value="F:acyltransferase activity"/>
    <property type="evidence" value="ECO:0007669"/>
    <property type="project" value="UniProtKB-KW"/>
</dbReference>
<evidence type="ECO:0000256" key="1">
    <source>
        <dbReference type="ARBA" id="ARBA00004533"/>
    </source>
</evidence>
<accession>A0A7W2TXL3</accession>
<keyword evidence="8" id="KW-1185">Reference proteome</keyword>
<dbReference type="GO" id="GO:0005886">
    <property type="term" value="C:plasma membrane"/>
    <property type="evidence" value="ECO:0007669"/>
    <property type="project" value="UniProtKB-SubCell"/>
</dbReference>
<keyword evidence="2" id="KW-1003">Cell membrane</keyword>
<evidence type="ECO:0000256" key="4">
    <source>
        <dbReference type="ARBA" id="ARBA00022679"/>
    </source>
</evidence>
<dbReference type="PIRSF" id="PIRSF026649">
    <property type="entry name" value="MsbB"/>
    <property type="match status" value="1"/>
</dbReference>
<evidence type="ECO:0000256" key="3">
    <source>
        <dbReference type="ARBA" id="ARBA00022519"/>
    </source>
</evidence>
<dbReference type="PANTHER" id="PTHR30606:SF10">
    <property type="entry name" value="PHOSPHATIDYLINOSITOL MANNOSIDE ACYLTRANSFERASE"/>
    <property type="match status" value="1"/>
</dbReference>
<evidence type="ECO:0000256" key="5">
    <source>
        <dbReference type="ARBA" id="ARBA00023136"/>
    </source>
</evidence>
<dbReference type="CDD" id="cd07984">
    <property type="entry name" value="LPLAT_LABLAT-like"/>
    <property type="match status" value="1"/>
</dbReference>
<keyword evidence="5" id="KW-0472">Membrane</keyword>